<evidence type="ECO:0000313" key="8">
    <source>
        <dbReference type="Proteomes" id="UP000326354"/>
    </source>
</evidence>
<dbReference type="PANTHER" id="PTHR34137">
    <property type="entry name" value="EXODEOXYRIBONUCLEASE 7 SMALL SUBUNIT"/>
    <property type="match status" value="1"/>
</dbReference>
<comment type="catalytic activity">
    <reaction evidence="6">
        <text>Exonucleolytic cleavage in either 5'- to 3'- or 3'- to 5'-direction to yield nucleoside 5'-phosphates.</text>
        <dbReference type="EC" id="3.1.11.6"/>
    </reaction>
</comment>
<dbReference type="NCBIfam" id="NF002140">
    <property type="entry name" value="PRK00977.1-4"/>
    <property type="match status" value="1"/>
</dbReference>
<dbReference type="GO" id="GO:0009318">
    <property type="term" value="C:exodeoxyribonuclease VII complex"/>
    <property type="evidence" value="ECO:0007669"/>
    <property type="project" value="UniProtKB-UniRule"/>
</dbReference>
<accession>A0A5S9F4X5</accession>
<evidence type="ECO:0000256" key="4">
    <source>
        <dbReference type="ARBA" id="ARBA00022801"/>
    </source>
</evidence>
<evidence type="ECO:0000256" key="3">
    <source>
        <dbReference type="ARBA" id="ARBA00022722"/>
    </source>
</evidence>
<keyword evidence="5 6" id="KW-0269">Exonuclease</keyword>
<dbReference type="Pfam" id="PF02609">
    <property type="entry name" value="Exonuc_VII_S"/>
    <property type="match status" value="1"/>
</dbReference>
<evidence type="ECO:0000256" key="1">
    <source>
        <dbReference type="ARBA" id="ARBA00009998"/>
    </source>
</evidence>
<evidence type="ECO:0000313" key="7">
    <source>
        <dbReference type="EMBL" id="BBM86018.1"/>
    </source>
</evidence>
<keyword evidence="3 6" id="KW-0540">Nuclease</keyword>
<evidence type="ECO:0000256" key="6">
    <source>
        <dbReference type="HAMAP-Rule" id="MF_00337"/>
    </source>
</evidence>
<gene>
    <name evidence="6" type="primary">xseB</name>
    <name evidence="7" type="ORF">UABAM_04404</name>
</gene>
<comment type="similarity">
    <text evidence="1 6">Belongs to the XseB family.</text>
</comment>
<keyword evidence="8" id="KW-1185">Reference proteome</keyword>
<dbReference type="SUPFAM" id="SSF116842">
    <property type="entry name" value="XseB-like"/>
    <property type="match status" value="1"/>
</dbReference>
<name>A0A5S9F4X5_UABAM</name>
<comment type="subunit">
    <text evidence="6">Heterooligomer composed of large and small subunits.</text>
</comment>
<keyword evidence="4 6" id="KW-0378">Hydrolase</keyword>
<keyword evidence="2 6" id="KW-0963">Cytoplasm</keyword>
<dbReference type="Gene3D" id="1.10.287.1040">
    <property type="entry name" value="Exonuclease VII, small subunit"/>
    <property type="match status" value="1"/>
</dbReference>
<comment type="function">
    <text evidence="6">Bidirectionally degrades single-stranded DNA into large acid-insoluble oligonucleotides, which are then degraded further into small acid-soluble oligonucleotides.</text>
</comment>
<organism evidence="7 8">
    <name type="scientific">Uabimicrobium amorphum</name>
    <dbReference type="NCBI Taxonomy" id="2596890"/>
    <lineage>
        <taxon>Bacteria</taxon>
        <taxon>Pseudomonadati</taxon>
        <taxon>Planctomycetota</taxon>
        <taxon>Candidatus Uabimicrobiia</taxon>
        <taxon>Candidatus Uabimicrobiales</taxon>
        <taxon>Candidatus Uabimicrobiaceae</taxon>
        <taxon>Candidatus Uabimicrobium</taxon>
    </lineage>
</organism>
<sequence length="100" mass="11819">MYRLTCNNYKEISGYLIQIPNHMTNEKETFETSIKRLEQIVSELERGDLPLEESLAKYEEGIERLRRCHSMLEDTKKKIVMLTKNPDGSLKETDFEGKRH</sequence>
<dbReference type="PANTHER" id="PTHR34137:SF1">
    <property type="entry name" value="EXODEOXYRIBONUCLEASE 7 SMALL SUBUNIT"/>
    <property type="match status" value="1"/>
</dbReference>
<dbReference type="EMBL" id="AP019860">
    <property type="protein sequence ID" value="BBM86018.1"/>
    <property type="molecule type" value="Genomic_DNA"/>
</dbReference>
<dbReference type="KEGG" id="uam:UABAM_04404"/>
<proteinExistence type="inferred from homology"/>
<dbReference type="GO" id="GO:0005829">
    <property type="term" value="C:cytosol"/>
    <property type="evidence" value="ECO:0007669"/>
    <property type="project" value="TreeGrafter"/>
</dbReference>
<evidence type="ECO:0000256" key="5">
    <source>
        <dbReference type="ARBA" id="ARBA00022839"/>
    </source>
</evidence>
<dbReference type="HAMAP" id="MF_00337">
    <property type="entry name" value="Exonuc_7_S"/>
    <property type="match status" value="1"/>
</dbReference>
<dbReference type="EC" id="3.1.11.6" evidence="6"/>
<reference evidence="7 8" key="1">
    <citation type="submission" date="2019-08" db="EMBL/GenBank/DDBJ databases">
        <title>Complete genome sequence of Candidatus Uab amorphum.</title>
        <authorList>
            <person name="Shiratori T."/>
            <person name="Suzuki S."/>
            <person name="Kakizawa Y."/>
            <person name="Ishida K."/>
        </authorList>
    </citation>
    <scope>NUCLEOTIDE SEQUENCE [LARGE SCALE GENOMIC DNA]</scope>
    <source>
        <strain evidence="7 8">SRT547</strain>
    </source>
</reference>
<evidence type="ECO:0000256" key="2">
    <source>
        <dbReference type="ARBA" id="ARBA00022490"/>
    </source>
</evidence>
<dbReference type="InterPro" id="IPR003761">
    <property type="entry name" value="Exonuc_VII_S"/>
</dbReference>
<dbReference type="AlphaFoldDB" id="A0A5S9F4X5"/>
<dbReference type="InterPro" id="IPR037004">
    <property type="entry name" value="Exonuc_VII_ssu_sf"/>
</dbReference>
<dbReference type="GO" id="GO:0008855">
    <property type="term" value="F:exodeoxyribonuclease VII activity"/>
    <property type="evidence" value="ECO:0007669"/>
    <property type="project" value="UniProtKB-UniRule"/>
</dbReference>
<comment type="subcellular location">
    <subcellularLocation>
        <location evidence="6">Cytoplasm</location>
    </subcellularLocation>
</comment>
<dbReference type="Proteomes" id="UP000326354">
    <property type="component" value="Chromosome"/>
</dbReference>
<dbReference type="GO" id="GO:0006308">
    <property type="term" value="P:DNA catabolic process"/>
    <property type="evidence" value="ECO:0007669"/>
    <property type="project" value="UniProtKB-UniRule"/>
</dbReference>
<protein>
    <recommendedName>
        <fullName evidence="6">Exodeoxyribonuclease 7 small subunit</fullName>
        <ecNumber evidence="6">3.1.11.6</ecNumber>
    </recommendedName>
    <alternativeName>
        <fullName evidence="6">Exodeoxyribonuclease VII small subunit</fullName>
        <shortName evidence="6">Exonuclease VII small subunit</shortName>
    </alternativeName>
</protein>
<dbReference type="NCBIfam" id="TIGR01280">
    <property type="entry name" value="xseB"/>
    <property type="match status" value="1"/>
</dbReference>